<name>A0A0H2S8Z8_9AGAM</name>
<evidence type="ECO:0008006" key="7">
    <source>
        <dbReference type="Google" id="ProtNLM"/>
    </source>
</evidence>
<evidence type="ECO:0000256" key="3">
    <source>
        <dbReference type="ARBA" id="ARBA00023128"/>
    </source>
</evidence>
<dbReference type="PANTHER" id="PTHR28554:SF1">
    <property type="entry name" value="LARGE RIBOSOMAL SUBUNIT PROTEIN ML45"/>
    <property type="match status" value="1"/>
</dbReference>
<reference evidence="5 6" key="1">
    <citation type="submission" date="2015-04" db="EMBL/GenBank/DDBJ databases">
        <title>Complete genome sequence of Schizopora paradoxa KUC8140, a cosmopolitan wood degrader in East Asia.</title>
        <authorList>
            <consortium name="DOE Joint Genome Institute"/>
            <person name="Min B."/>
            <person name="Park H."/>
            <person name="Jang Y."/>
            <person name="Kim J.-J."/>
            <person name="Kim K.H."/>
            <person name="Pangilinan J."/>
            <person name="Lipzen A."/>
            <person name="Riley R."/>
            <person name="Grigoriev I.V."/>
            <person name="Spatafora J.W."/>
            <person name="Choi I.-G."/>
        </authorList>
    </citation>
    <scope>NUCLEOTIDE SEQUENCE [LARGE SCALE GENOMIC DNA]</scope>
    <source>
        <strain evidence="5 6">KUC8140</strain>
    </source>
</reference>
<organism evidence="5 6">
    <name type="scientific">Schizopora paradoxa</name>
    <dbReference type="NCBI Taxonomy" id="27342"/>
    <lineage>
        <taxon>Eukaryota</taxon>
        <taxon>Fungi</taxon>
        <taxon>Dikarya</taxon>
        <taxon>Basidiomycota</taxon>
        <taxon>Agaricomycotina</taxon>
        <taxon>Agaricomycetes</taxon>
        <taxon>Hymenochaetales</taxon>
        <taxon>Schizoporaceae</taxon>
        <taxon>Schizopora</taxon>
    </lineage>
</organism>
<dbReference type="AlphaFoldDB" id="A0A0H2S8Z8"/>
<dbReference type="Gene3D" id="3.10.450.240">
    <property type="match status" value="1"/>
</dbReference>
<evidence type="ECO:0000313" key="6">
    <source>
        <dbReference type="Proteomes" id="UP000053477"/>
    </source>
</evidence>
<accession>A0A0H2S8Z8</accession>
<dbReference type="Proteomes" id="UP000053477">
    <property type="component" value="Unassembled WGS sequence"/>
</dbReference>
<keyword evidence="3" id="KW-0496">Mitochondrion</keyword>
<dbReference type="InParanoid" id="A0A0H2S8Z8"/>
<dbReference type="STRING" id="27342.A0A0H2S8Z8"/>
<evidence type="ECO:0000256" key="4">
    <source>
        <dbReference type="SAM" id="MobiDB-lite"/>
    </source>
</evidence>
<comment type="subcellular location">
    <subcellularLocation>
        <location evidence="1">Mitochondrion</location>
    </subcellularLocation>
</comment>
<dbReference type="GO" id="GO:0005739">
    <property type="term" value="C:mitochondrion"/>
    <property type="evidence" value="ECO:0007669"/>
    <property type="project" value="UniProtKB-SubCell"/>
</dbReference>
<proteinExistence type="predicted"/>
<dbReference type="InterPro" id="IPR051975">
    <property type="entry name" value="mtLSU_mL45"/>
</dbReference>
<dbReference type="OrthoDB" id="19619at2759"/>
<keyword evidence="2" id="KW-0809">Transit peptide</keyword>
<dbReference type="PANTHER" id="PTHR28554">
    <property type="entry name" value="39S RIBOSOMAL PROTEIN L45, MITOCHONDRIAL"/>
    <property type="match status" value="1"/>
</dbReference>
<protein>
    <recommendedName>
        <fullName evidence="7">Tim44-like domain-containing protein</fullName>
    </recommendedName>
</protein>
<evidence type="ECO:0000313" key="5">
    <source>
        <dbReference type="EMBL" id="KLO13326.1"/>
    </source>
</evidence>
<evidence type="ECO:0000256" key="1">
    <source>
        <dbReference type="ARBA" id="ARBA00004173"/>
    </source>
</evidence>
<gene>
    <name evidence="5" type="ORF">SCHPADRAFT_904269</name>
</gene>
<dbReference type="EMBL" id="KQ085961">
    <property type="protein sequence ID" value="KLO13326.1"/>
    <property type="molecule type" value="Genomic_DNA"/>
</dbReference>
<sequence length="348" mass="39940">MFALTSRWHAQRITSLSNLRLCIRICRRGYAQQRVARTPQSAPQQSTSKPSPTSQVKNRSLDTNAAQRVFQQKKAVSENQGVEALLPAMLAMRGTDLWAQKFPLLDLRIPRSYKDLTKTPNGAIGIPVSLWRTISENSRNRWQNILSMFRMATEFSFPGRITKRRFSPQLFMTQSTKPTAWIAPVRGELLKVYKEMNQAIASGDEKTLKRITSYEFQTHALSLVRKKLKTTASDRTFVWKLHEEIQPCRIVSLRAVPGHFGNSEPAIGNRLVIQLLARFEMLQSLEMQNKHGQRILPNGKLATAADPPPEPRRVLEYLVFENKMWYADGWIVRDQVYEGVQGNYREVD</sequence>
<feature type="region of interest" description="Disordered" evidence="4">
    <location>
        <begin position="34"/>
        <end position="60"/>
    </location>
</feature>
<evidence type="ECO:0000256" key="2">
    <source>
        <dbReference type="ARBA" id="ARBA00022946"/>
    </source>
</evidence>
<keyword evidence="6" id="KW-1185">Reference proteome</keyword>
<feature type="compositionally biased region" description="Low complexity" evidence="4">
    <location>
        <begin position="38"/>
        <end position="55"/>
    </location>
</feature>